<dbReference type="Pfam" id="PF08293">
    <property type="entry name" value="MRP-S33"/>
    <property type="match status" value="2"/>
</dbReference>
<feature type="region of interest" description="Disordered" evidence="1">
    <location>
        <begin position="67"/>
        <end position="92"/>
    </location>
</feature>
<dbReference type="VEuPathDB" id="FungiDB:C5L36_0D05730"/>
<dbReference type="EMBL" id="NHMM01000003">
    <property type="protein sequence ID" value="OUT22808.1"/>
    <property type="molecule type" value="Genomic_DNA"/>
</dbReference>
<reference evidence="2 3" key="1">
    <citation type="submission" date="2017-05" db="EMBL/GenBank/DDBJ databases">
        <title>The Genome Sequence of Candida krusei Ckrusei653.</title>
        <authorList>
            <person name="Cuomo C."/>
            <person name="Forche A."/>
            <person name="Young S."/>
            <person name="Abouelleil A."/>
            <person name="Cao P."/>
            <person name="Chapman S."/>
            <person name="Cusick C."/>
            <person name="Shea T."/>
            <person name="Nusbaum C."/>
            <person name="Birren B."/>
        </authorList>
    </citation>
    <scope>NUCLEOTIDE SEQUENCE [LARGE SCALE GENOMIC DNA]</scope>
    <source>
        <strain evidence="2 3">Ckrusei653</strain>
    </source>
</reference>
<dbReference type="AlphaFoldDB" id="A0A1Z8JQD0"/>
<evidence type="ECO:0000313" key="2">
    <source>
        <dbReference type="EMBL" id="OUT22808.1"/>
    </source>
</evidence>
<dbReference type="InterPro" id="IPR013219">
    <property type="entry name" value="Ribosomal_mS33"/>
</dbReference>
<accession>A0A1Z8JQD0</accession>
<protein>
    <submittedName>
        <fullName evidence="2">Uncharacterized protein</fullName>
    </submittedName>
</protein>
<evidence type="ECO:0000256" key="1">
    <source>
        <dbReference type="SAM" id="MobiDB-lite"/>
    </source>
</evidence>
<proteinExistence type="predicted"/>
<sequence>MSAVVKNSLKTLVPPNKDKLIKLEKLQCQIFRTTYNPTKMKTGAKIFTPSFTVINEPEQYRVERVEDLKRRGKGAPKKIREAGGAAKGKKKK</sequence>
<name>A0A1Z8JQD0_PICKU</name>
<evidence type="ECO:0000313" key="3">
    <source>
        <dbReference type="Proteomes" id="UP000195871"/>
    </source>
</evidence>
<dbReference type="Proteomes" id="UP000195871">
    <property type="component" value="Unassembled WGS sequence"/>
</dbReference>
<comment type="caution">
    <text evidence="2">The sequence shown here is derived from an EMBL/GenBank/DDBJ whole genome shotgun (WGS) entry which is preliminary data.</text>
</comment>
<organism evidence="2 3">
    <name type="scientific">Pichia kudriavzevii</name>
    <name type="common">Yeast</name>
    <name type="synonym">Issatchenkia orientalis</name>
    <dbReference type="NCBI Taxonomy" id="4909"/>
    <lineage>
        <taxon>Eukaryota</taxon>
        <taxon>Fungi</taxon>
        <taxon>Dikarya</taxon>
        <taxon>Ascomycota</taxon>
        <taxon>Saccharomycotina</taxon>
        <taxon>Pichiomycetes</taxon>
        <taxon>Pichiales</taxon>
        <taxon>Pichiaceae</taxon>
        <taxon>Pichia</taxon>
    </lineage>
</organism>
<gene>
    <name evidence="2" type="ORF">CAS74_002553</name>
</gene>